<evidence type="ECO:0000256" key="11">
    <source>
        <dbReference type="PROSITE-ProRule" id="PRU10141"/>
    </source>
</evidence>
<dbReference type="Gene3D" id="3.30.200.20">
    <property type="entry name" value="Phosphorylase Kinase, domain 1"/>
    <property type="match status" value="1"/>
</dbReference>
<dbReference type="SUPFAM" id="SSF56112">
    <property type="entry name" value="Protein kinase-like (PK-like)"/>
    <property type="match status" value="1"/>
</dbReference>
<dbReference type="CDD" id="cd12195">
    <property type="entry name" value="CIPK_C"/>
    <property type="match status" value="1"/>
</dbReference>
<comment type="similarity">
    <text evidence="1">Belongs to the protein kinase superfamily. CAMK Ser/Thr protein kinase family. SNF1 subfamily.</text>
</comment>
<evidence type="ECO:0000256" key="10">
    <source>
        <dbReference type="ARBA" id="ARBA00048679"/>
    </source>
</evidence>
<reference evidence="15" key="1">
    <citation type="journal article" date="2023" name="GigaByte">
        <title>Genome assembly of the bearded iris, Iris pallida Lam.</title>
        <authorList>
            <person name="Bruccoleri R.E."/>
            <person name="Oakeley E.J."/>
            <person name="Faust A.M.E."/>
            <person name="Altorfer M."/>
            <person name="Dessus-Babus S."/>
            <person name="Burckhardt D."/>
            <person name="Oertli M."/>
            <person name="Naumann U."/>
            <person name="Petersen F."/>
            <person name="Wong J."/>
        </authorList>
    </citation>
    <scope>NUCLEOTIDE SEQUENCE</scope>
    <source>
        <strain evidence="15">GSM-AAB239-AS_SAM_17_03QT</strain>
    </source>
</reference>
<dbReference type="InterPro" id="IPR011009">
    <property type="entry name" value="Kinase-like_dom_sf"/>
</dbReference>
<evidence type="ECO:0000256" key="9">
    <source>
        <dbReference type="ARBA" id="ARBA00047899"/>
    </source>
</evidence>
<dbReference type="EMBL" id="JANAVB010035817">
    <property type="protein sequence ID" value="KAJ6804921.1"/>
    <property type="molecule type" value="Genomic_DNA"/>
</dbReference>
<dbReference type="Proteomes" id="UP001140949">
    <property type="component" value="Unassembled WGS sequence"/>
</dbReference>
<dbReference type="PANTHER" id="PTHR43895:SF151">
    <property type="entry name" value="CBL-INTERACTING SERINE_THREONINE-PROTEIN KINASE 11"/>
    <property type="match status" value="1"/>
</dbReference>
<evidence type="ECO:0000313" key="16">
    <source>
        <dbReference type="Proteomes" id="UP001140949"/>
    </source>
</evidence>
<evidence type="ECO:0000259" key="13">
    <source>
        <dbReference type="PROSITE" id="PS50011"/>
    </source>
</evidence>
<organism evidence="15 16">
    <name type="scientific">Iris pallida</name>
    <name type="common">Sweet iris</name>
    <dbReference type="NCBI Taxonomy" id="29817"/>
    <lineage>
        <taxon>Eukaryota</taxon>
        <taxon>Viridiplantae</taxon>
        <taxon>Streptophyta</taxon>
        <taxon>Embryophyta</taxon>
        <taxon>Tracheophyta</taxon>
        <taxon>Spermatophyta</taxon>
        <taxon>Magnoliopsida</taxon>
        <taxon>Liliopsida</taxon>
        <taxon>Asparagales</taxon>
        <taxon>Iridaceae</taxon>
        <taxon>Iridoideae</taxon>
        <taxon>Irideae</taxon>
        <taxon>Iris</taxon>
    </lineage>
</organism>
<comment type="catalytic activity">
    <reaction evidence="9">
        <text>L-threonyl-[protein] + ATP = O-phospho-L-threonyl-[protein] + ADP + H(+)</text>
        <dbReference type="Rhea" id="RHEA:46608"/>
        <dbReference type="Rhea" id="RHEA-COMP:11060"/>
        <dbReference type="Rhea" id="RHEA-COMP:11605"/>
        <dbReference type="ChEBI" id="CHEBI:15378"/>
        <dbReference type="ChEBI" id="CHEBI:30013"/>
        <dbReference type="ChEBI" id="CHEBI:30616"/>
        <dbReference type="ChEBI" id="CHEBI:61977"/>
        <dbReference type="ChEBI" id="CHEBI:456216"/>
        <dbReference type="EC" id="2.7.11.1"/>
    </reaction>
</comment>
<keyword evidence="5 11" id="KW-0547">Nucleotide-binding</keyword>
<evidence type="ECO:0000256" key="8">
    <source>
        <dbReference type="ARBA" id="ARBA00023211"/>
    </source>
</evidence>
<keyword evidence="16" id="KW-1185">Reference proteome</keyword>
<keyword evidence="8" id="KW-0464">Manganese</keyword>
<evidence type="ECO:0000313" key="15">
    <source>
        <dbReference type="EMBL" id="KAJ6804921.1"/>
    </source>
</evidence>
<dbReference type="AlphaFoldDB" id="A0AAX6ELZ3"/>
<reference evidence="15" key="2">
    <citation type="submission" date="2023-04" db="EMBL/GenBank/DDBJ databases">
        <authorList>
            <person name="Bruccoleri R.E."/>
            <person name="Oakeley E.J."/>
            <person name="Faust A.-M."/>
            <person name="Dessus-Babus S."/>
            <person name="Altorfer M."/>
            <person name="Burckhardt D."/>
            <person name="Oertli M."/>
            <person name="Naumann U."/>
            <person name="Petersen F."/>
            <person name="Wong J."/>
        </authorList>
    </citation>
    <scope>NUCLEOTIDE SEQUENCE</scope>
    <source>
        <strain evidence="15">GSM-AAB239-AS_SAM_17_03QT</strain>
        <tissue evidence="15">Leaf</tissue>
    </source>
</reference>
<sequence length="516" mass="57551">MPGPAASRSRPPDHGGGAIESSSSSSSHSKVLFGKYEVGRLLGCGAFAKVYHARNLRSGSSVAIKCISKIRVVRTGLVPNIKREISIMRRLRHPHVVRLLEVLATRSKIYFVMEFVKGGELFSRIANKGRLPEDSSRSFFQQLISAVGFCHARGVYHRDLKPENLLLDEAGRLKVSDFGLSAVSEQVRPDGLLHTLCGTPAYVAPEVLSKKGYEGAKVDIWSCGVILFVLNAGYLPFNDPNLMAMYRKIYRGDYRIPKWTSPDLRRLISRLLDVNPDSRITVDGIIRDPWFKKGLEEEHLRAMMRFHEEVEDRISKAGLVEEEEEDADRDLNAFDIISFSTGFDLSGLFDRRAEKERFVSDGPAEAIIDKVEEVGRGEGLVVRRRRRRRRKERGVAVERQDGSLVAWVEVYRLSPGLVVVEVERTRREEDGEGDDRWNSDFWREKLGPASEPSTPMSAVSMDFETIAAGSTSGPSTPASGCSRAETSEPSARASGCQQAETMYPVFQPEICVSVAD</sequence>
<dbReference type="InterPro" id="IPR017441">
    <property type="entry name" value="Protein_kinase_ATP_BS"/>
</dbReference>
<dbReference type="PANTHER" id="PTHR43895">
    <property type="entry name" value="CALCIUM/CALMODULIN-DEPENDENT PROTEIN KINASE KINASE-RELATED"/>
    <property type="match status" value="1"/>
</dbReference>
<evidence type="ECO:0000256" key="12">
    <source>
        <dbReference type="SAM" id="MobiDB-lite"/>
    </source>
</evidence>
<evidence type="ECO:0000256" key="5">
    <source>
        <dbReference type="ARBA" id="ARBA00022741"/>
    </source>
</evidence>
<evidence type="ECO:0000256" key="3">
    <source>
        <dbReference type="ARBA" id="ARBA00022527"/>
    </source>
</evidence>
<keyword evidence="4" id="KW-0808">Transferase</keyword>
<dbReference type="PROSITE" id="PS50011">
    <property type="entry name" value="PROTEIN_KINASE_DOM"/>
    <property type="match status" value="1"/>
</dbReference>
<dbReference type="Gene3D" id="1.10.510.10">
    <property type="entry name" value="Transferase(Phosphotransferase) domain 1"/>
    <property type="match status" value="1"/>
</dbReference>
<feature type="domain" description="NAF" evidence="14">
    <location>
        <begin position="326"/>
        <end position="350"/>
    </location>
</feature>
<dbReference type="GO" id="GO:0007165">
    <property type="term" value="P:signal transduction"/>
    <property type="evidence" value="ECO:0007669"/>
    <property type="project" value="InterPro"/>
</dbReference>
<dbReference type="InterPro" id="IPR004041">
    <property type="entry name" value="NAF_dom"/>
</dbReference>
<dbReference type="Pfam" id="PF00069">
    <property type="entry name" value="Pkinase"/>
    <property type="match status" value="1"/>
</dbReference>
<name>A0AAX6ELZ3_IRIPA</name>
<dbReference type="SMART" id="SM00220">
    <property type="entry name" value="S_TKc"/>
    <property type="match status" value="1"/>
</dbReference>
<comment type="catalytic activity">
    <reaction evidence="10">
        <text>L-seryl-[protein] + ATP = O-phospho-L-seryl-[protein] + ADP + H(+)</text>
        <dbReference type="Rhea" id="RHEA:17989"/>
        <dbReference type="Rhea" id="RHEA-COMP:9863"/>
        <dbReference type="Rhea" id="RHEA-COMP:11604"/>
        <dbReference type="ChEBI" id="CHEBI:15378"/>
        <dbReference type="ChEBI" id="CHEBI:29999"/>
        <dbReference type="ChEBI" id="CHEBI:30616"/>
        <dbReference type="ChEBI" id="CHEBI:83421"/>
        <dbReference type="ChEBI" id="CHEBI:456216"/>
        <dbReference type="EC" id="2.7.11.1"/>
    </reaction>
</comment>
<dbReference type="InterPro" id="IPR008271">
    <property type="entry name" value="Ser/Thr_kinase_AS"/>
</dbReference>
<evidence type="ECO:0000256" key="1">
    <source>
        <dbReference type="ARBA" id="ARBA00006234"/>
    </source>
</evidence>
<dbReference type="InterPro" id="IPR018451">
    <property type="entry name" value="NAF/FISL_domain"/>
</dbReference>
<dbReference type="PROSITE" id="PS00108">
    <property type="entry name" value="PROTEIN_KINASE_ST"/>
    <property type="match status" value="1"/>
</dbReference>
<feature type="domain" description="Protein kinase" evidence="13">
    <location>
        <begin position="36"/>
        <end position="291"/>
    </location>
</feature>
<dbReference type="PROSITE" id="PS00107">
    <property type="entry name" value="PROTEIN_KINASE_ATP"/>
    <property type="match status" value="1"/>
</dbReference>
<dbReference type="GO" id="GO:0005524">
    <property type="term" value="F:ATP binding"/>
    <property type="evidence" value="ECO:0007669"/>
    <property type="project" value="UniProtKB-UniRule"/>
</dbReference>
<evidence type="ECO:0000256" key="6">
    <source>
        <dbReference type="ARBA" id="ARBA00022777"/>
    </source>
</evidence>
<evidence type="ECO:0000256" key="7">
    <source>
        <dbReference type="ARBA" id="ARBA00022840"/>
    </source>
</evidence>
<dbReference type="FunFam" id="3.30.200.20:FF:000042">
    <property type="entry name" value="Aurora kinase A"/>
    <property type="match status" value="1"/>
</dbReference>
<evidence type="ECO:0000259" key="14">
    <source>
        <dbReference type="PROSITE" id="PS50816"/>
    </source>
</evidence>
<keyword evidence="3" id="KW-0723">Serine/threonine-protein kinase</keyword>
<dbReference type="Gene3D" id="3.30.310.80">
    <property type="entry name" value="Kinase associated domain 1, KA1"/>
    <property type="match status" value="1"/>
</dbReference>
<dbReference type="EC" id="2.7.11.1" evidence="2"/>
<dbReference type="Pfam" id="PF03822">
    <property type="entry name" value="NAF"/>
    <property type="match status" value="1"/>
</dbReference>
<dbReference type="InterPro" id="IPR000719">
    <property type="entry name" value="Prot_kinase_dom"/>
</dbReference>
<feature type="binding site" evidence="11">
    <location>
        <position position="65"/>
    </location>
    <ligand>
        <name>ATP</name>
        <dbReference type="ChEBI" id="CHEBI:30616"/>
    </ligand>
</feature>
<gene>
    <name evidence="15" type="ORF">M6B38_185430</name>
</gene>
<evidence type="ECO:0000256" key="4">
    <source>
        <dbReference type="ARBA" id="ARBA00022679"/>
    </source>
</evidence>
<feature type="region of interest" description="Disordered" evidence="12">
    <location>
        <begin position="467"/>
        <end position="495"/>
    </location>
</feature>
<proteinExistence type="inferred from homology"/>
<protein>
    <recommendedName>
        <fullName evidence="2">non-specific serine/threonine protein kinase</fullName>
        <ecNumber evidence="2">2.7.11.1</ecNumber>
    </recommendedName>
</protein>
<dbReference type="FunFam" id="1.10.510.10:FF:000653">
    <property type="entry name" value="Non-specific serine/threonine protein kinase"/>
    <property type="match status" value="1"/>
</dbReference>
<comment type="caution">
    <text evidence="15">The sequence shown here is derived from an EMBL/GenBank/DDBJ whole genome shotgun (WGS) entry which is preliminary data.</text>
</comment>
<dbReference type="GO" id="GO:0004674">
    <property type="term" value="F:protein serine/threonine kinase activity"/>
    <property type="evidence" value="ECO:0007669"/>
    <property type="project" value="UniProtKB-KW"/>
</dbReference>
<evidence type="ECO:0000256" key="2">
    <source>
        <dbReference type="ARBA" id="ARBA00012513"/>
    </source>
</evidence>
<feature type="region of interest" description="Disordered" evidence="12">
    <location>
        <begin position="1"/>
        <end position="26"/>
    </location>
</feature>
<keyword evidence="7 11" id="KW-0067">ATP-binding</keyword>
<accession>A0AAX6ELZ3</accession>
<dbReference type="PROSITE" id="PS50816">
    <property type="entry name" value="NAF"/>
    <property type="match status" value="1"/>
</dbReference>
<feature type="compositionally biased region" description="Low complexity" evidence="12">
    <location>
        <begin position="467"/>
        <end position="480"/>
    </location>
</feature>
<keyword evidence="6 15" id="KW-0418">Kinase</keyword>